<evidence type="ECO:0000256" key="3">
    <source>
        <dbReference type="ARBA" id="ARBA00022679"/>
    </source>
</evidence>
<reference evidence="8" key="2">
    <citation type="submission" date="2021-04" db="EMBL/GenBank/DDBJ databases">
        <title>Complete Genome and methylome analysis of Thiothrix fructosivorans ATCC 49748.</title>
        <authorList>
            <person name="Fomenkov A."/>
            <person name="Sun L."/>
            <person name="Vincze T."/>
            <person name="Grabovich M.Y."/>
            <person name="Roberts R.J."/>
        </authorList>
    </citation>
    <scope>NUCLEOTIDE SEQUENCE</scope>
    <source>
        <strain evidence="8">ATCC 49748</strain>
    </source>
</reference>
<dbReference type="PANTHER" id="PTHR43667:SF2">
    <property type="entry name" value="FATTY ACID C-METHYL TRANSFERASE"/>
    <property type="match status" value="1"/>
</dbReference>
<reference evidence="7 9" key="1">
    <citation type="submission" date="2021-03" db="EMBL/GenBank/DDBJ databases">
        <title>Draft genome and methylome analysis of Thiotrix fructosivoruns ATCC 49748.</title>
        <authorList>
            <person name="Fomenkov A."/>
            <person name="Grabovich M.Y."/>
            <person name="Roberts R.J."/>
        </authorList>
    </citation>
    <scope>NUCLEOTIDE SEQUENCE [LARGE SCALE GENOMIC DNA]</scope>
    <source>
        <strain evidence="7 9">ATCC 49748</strain>
    </source>
</reference>
<dbReference type="Gene3D" id="3.40.50.150">
    <property type="entry name" value="Vaccinia Virus protein VP39"/>
    <property type="match status" value="1"/>
</dbReference>
<keyword evidence="4" id="KW-0949">S-adenosyl-L-methionine</keyword>
<comment type="similarity">
    <text evidence="1">Belongs to the CFA/CMAS family.</text>
</comment>
<protein>
    <submittedName>
        <fullName evidence="8">Class I SAM-dependent methyltransferase</fullName>
    </submittedName>
</protein>
<dbReference type="InterPro" id="IPR003333">
    <property type="entry name" value="CMAS"/>
</dbReference>
<keyword evidence="5" id="KW-0443">Lipid metabolism</keyword>
<feature type="active site" evidence="6">
    <location>
        <position position="386"/>
    </location>
</feature>
<evidence type="ECO:0000313" key="7">
    <source>
        <dbReference type="EMBL" id="MBO0615179.1"/>
    </source>
</evidence>
<dbReference type="Pfam" id="PF02353">
    <property type="entry name" value="CMAS"/>
    <property type="match status" value="1"/>
</dbReference>
<dbReference type="AlphaFoldDB" id="A0A8B0SF30"/>
<dbReference type="InterPro" id="IPR050723">
    <property type="entry name" value="CFA/CMAS"/>
</dbReference>
<dbReference type="InterPro" id="IPR029063">
    <property type="entry name" value="SAM-dependent_MTases_sf"/>
</dbReference>
<dbReference type="SUPFAM" id="SSF53335">
    <property type="entry name" value="S-adenosyl-L-methionine-dependent methyltransferases"/>
    <property type="match status" value="1"/>
</dbReference>
<evidence type="ECO:0000256" key="4">
    <source>
        <dbReference type="ARBA" id="ARBA00022691"/>
    </source>
</evidence>
<dbReference type="GO" id="GO:0008168">
    <property type="term" value="F:methyltransferase activity"/>
    <property type="evidence" value="ECO:0007669"/>
    <property type="project" value="UniProtKB-KW"/>
</dbReference>
<sequence length="407" mass="46620">MALENTLNPPLAPPSFAHLPTFKRWLMSLLARIRHGKLSIHLDGECYVVGDTDELHASIHIHHPLKLALQCLTKGDLGFGQAYLAGNWSSDNPAALLTLLLRNWHKIGTPLDERGQWLRWRTTVTHWLNRNSVKNSRKNIAHHYDMGNDFYSAWLDPSMTYSSALYTTPELTLEQAQRAKYQRILDELQVQPGQTILEIGCGWGGFAELAAEQGCKVHGITLSSEQLAWAQQRLAKFGDQTLLELRDYRHLQGTYDHIVSIEMFEAVGEAYWSTYFQTLQRSLKPGGRAVLQIITIGDEWFETYRARPDFIQRYIFPGGMLPCPTRLDALIADNNLKQTKHLSFGHDYARTLATWDQQFTAALPSLRPLGYDQRFERLWRYYLAYCEAGFNEGRVDVIQLTLEKPLS</sequence>
<proteinExistence type="inferred from homology"/>
<keyword evidence="9" id="KW-1185">Reference proteome</keyword>
<dbReference type="RefSeq" id="WP_207252903.1">
    <property type="nucleotide sequence ID" value="NZ_JAFMPM010000008.1"/>
</dbReference>
<evidence type="ECO:0000313" key="9">
    <source>
        <dbReference type="Proteomes" id="UP000664466"/>
    </source>
</evidence>
<dbReference type="GO" id="GO:0032259">
    <property type="term" value="P:methylation"/>
    <property type="evidence" value="ECO:0007669"/>
    <property type="project" value="UniProtKB-KW"/>
</dbReference>
<evidence type="ECO:0000313" key="8">
    <source>
        <dbReference type="EMBL" id="QTX09966.1"/>
    </source>
</evidence>
<dbReference type="GO" id="GO:0008610">
    <property type="term" value="P:lipid biosynthetic process"/>
    <property type="evidence" value="ECO:0007669"/>
    <property type="project" value="InterPro"/>
</dbReference>
<evidence type="ECO:0000256" key="5">
    <source>
        <dbReference type="ARBA" id="ARBA00023098"/>
    </source>
</evidence>
<dbReference type="Proteomes" id="UP000664466">
    <property type="component" value="Unassembled WGS sequence"/>
</dbReference>
<gene>
    <name evidence="8" type="ORF">J1836_015360</name>
    <name evidence="7" type="ORF">J1836_19970</name>
</gene>
<evidence type="ECO:0000256" key="1">
    <source>
        <dbReference type="ARBA" id="ARBA00010815"/>
    </source>
</evidence>
<evidence type="ECO:0000256" key="2">
    <source>
        <dbReference type="ARBA" id="ARBA00022603"/>
    </source>
</evidence>
<organism evidence="8">
    <name type="scientific">Thiothrix fructosivorans</name>
    <dbReference type="NCBI Taxonomy" id="111770"/>
    <lineage>
        <taxon>Bacteria</taxon>
        <taxon>Pseudomonadati</taxon>
        <taxon>Pseudomonadota</taxon>
        <taxon>Gammaproteobacteria</taxon>
        <taxon>Thiotrichales</taxon>
        <taxon>Thiotrichaceae</taxon>
        <taxon>Thiothrix</taxon>
    </lineage>
</organism>
<keyword evidence="2 8" id="KW-0489">Methyltransferase</keyword>
<name>A0A8B0SF30_9GAMM</name>
<dbReference type="PIRSF" id="PIRSF003085">
    <property type="entry name" value="CMAS"/>
    <property type="match status" value="1"/>
</dbReference>
<dbReference type="EMBL" id="CP072748">
    <property type="protein sequence ID" value="QTX09966.1"/>
    <property type="molecule type" value="Genomic_DNA"/>
</dbReference>
<evidence type="ECO:0000256" key="6">
    <source>
        <dbReference type="PIRSR" id="PIRSR003085-1"/>
    </source>
</evidence>
<dbReference type="CDD" id="cd02440">
    <property type="entry name" value="AdoMet_MTases"/>
    <property type="match status" value="1"/>
</dbReference>
<keyword evidence="3 8" id="KW-0808">Transferase</keyword>
<dbReference type="PANTHER" id="PTHR43667">
    <property type="entry name" value="CYCLOPROPANE-FATTY-ACYL-PHOSPHOLIPID SYNTHASE"/>
    <property type="match status" value="1"/>
</dbReference>
<accession>A0A8B0SF30</accession>
<dbReference type="EMBL" id="JAFMPM010000008">
    <property type="protein sequence ID" value="MBO0615179.1"/>
    <property type="molecule type" value="Genomic_DNA"/>
</dbReference>